<dbReference type="InterPro" id="IPR009100">
    <property type="entry name" value="AcylCoA_DH/oxidase_NM_dom_sf"/>
</dbReference>
<dbReference type="Gene3D" id="1.10.540.10">
    <property type="entry name" value="Acyl-CoA dehydrogenase/oxidase, N-terminal domain"/>
    <property type="match status" value="1"/>
</dbReference>
<proteinExistence type="predicted"/>
<evidence type="ECO:0000259" key="3">
    <source>
        <dbReference type="Pfam" id="PF08028"/>
    </source>
</evidence>
<protein>
    <submittedName>
        <fullName evidence="4">Flavin-dependent monooxygenase</fullName>
    </submittedName>
</protein>
<dbReference type="Gene3D" id="2.40.110.10">
    <property type="entry name" value="Butyryl-CoA Dehydrogenase, subunit A, domain 2"/>
    <property type="match status" value="1"/>
</dbReference>
<name>A0ABP7CHK8_9MICC</name>
<dbReference type="PIRSF" id="PIRSF016578">
    <property type="entry name" value="HsaA"/>
    <property type="match status" value="1"/>
</dbReference>
<organism evidence="4 5">
    <name type="scientific">Arthrobacter ginkgonis</name>
    <dbReference type="NCBI Taxonomy" id="1630594"/>
    <lineage>
        <taxon>Bacteria</taxon>
        <taxon>Bacillati</taxon>
        <taxon>Actinomycetota</taxon>
        <taxon>Actinomycetes</taxon>
        <taxon>Micrococcales</taxon>
        <taxon>Micrococcaceae</taxon>
        <taxon>Arthrobacter</taxon>
    </lineage>
</organism>
<evidence type="ECO:0000256" key="1">
    <source>
        <dbReference type="ARBA" id="ARBA00023002"/>
    </source>
</evidence>
<evidence type="ECO:0000256" key="2">
    <source>
        <dbReference type="SAM" id="MobiDB-lite"/>
    </source>
</evidence>
<dbReference type="InterPro" id="IPR013107">
    <property type="entry name" value="Acyl-CoA_DH_C"/>
</dbReference>
<feature type="region of interest" description="Disordered" evidence="2">
    <location>
        <begin position="1"/>
        <end position="26"/>
    </location>
</feature>
<reference evidence="5" key="1">
    <citation type="journal article" date="2019" name="Int. J. Syst. Evol. Microbiol.">
        <title>The Global Catalogue of Microorganisms (GCM) 10K type strain sequencing project: providing services to taxonomists for standard genome sequencing and annotation.</title>
        <authorList>
            <consortium name="The Broad Institute Genomics Platform"/>
            <consortium name="The Broad Institute Genome Sequencing Center for Infectious Disease"/>
            <person name="Wu L."/>
            <person name="Ma J."/>
        </authorList>
    </citation>
    <scope>NUCLEOTIDE SEQUENCE [LARGE SCALE GENOMIC DNA]</scope>
    <source>
        <strain evidence="5">JCM 30742</strain>
    </source>
</reference>
<evidence type="ECO:0000313" key="4">
    <source>
        <dbReference type="EMBL" id="GAA3687335.1"/>
    </source>
</evidence>
<dbReference type="Proteomes" id="UP001500752">
    <property type="component" value="Unassembled WGS sequence"/>
</dbReference>
<comment type="caution">
    <text evidence="4">The sequence shown here is derived from an EMBL/GenBank/DDBJ whole genome shotgun (WGS) entry which is preliminary data.</text>
</comment>
<gene>
    <name evidence="4" type="ORF">GCM10023081_25860</name>
</gene>
<accession>A0ABP7CHK8</accession>
<keyword evidence="1" id="KW-0560">Oxidoreductase</keyword>
<dbReference type="RefSeq" id="WP_345151302.1">
    <property type="nucleotide sequence ID" value="NZ_BAABEO010000017.1"/>
</dbReference>
<dbReference type="SUPFAM" id="SSF47203">
    <property type="entry name" value="Acyl-CoA dehydrogenase C-terminal domain-like"/>
    <property type="match status" value="1"/>
</dbReference>
<dbReference type="InterPro" id="IPR037069">
    <property type="entry name" value="AcylCoA_DH/ox_N_sf"/>
</dbReference>
<keyword evidence="4" id="KW-0503">Monooxygenase</keyword>
<dbReference type="InterPro" id="IPR036250">
    <property type="entry name" value="AcylCo_DH-like_C"/>
</dbReference>
<dbReference type="SUPFAM" id="SSF56645">
    <property type="entry name" value="Acyl-CoA dehydrogenase NM domain-like"/>
    <property type="match status" value="1"/>
</dbReference>
<feature type="domain" description="Acyl-CoA dehydrogenase C-terminal" evidence="3">
    <location>
        <begin position="267"/>
        <end position="401"/>
    </location>
</feature>
<dbReference type="Gene3D" id="1.20.140.10">
    <property type="entry name" value="Butyryl-CoA Dehydrogenase, subunit A, domain 3"/>
    <property type="match status" value="1"/>
</dbReference>
<dbReference type="GO" id="GO:0004497">
    <property type="term" value="F:monooxygenase activity"/>
    <property type="evidence" value="ECO:0007669"/>
    <property type="project" value="UniProtKB-KW"/>
</dbReference>
<dbReference type="InterPro" id="IPR046373">
    <property type="entry name" value="Acyl-CoA_Oxase/DH_mid-dom_sf"/>
</dbReference>
<keyword evidence="5" id="KW-1185">Reference proteome</keyword>
<dbReference type="EMBL" id="BAABEO010000017">
    <property type="protein sequence ID" value="GAA3687335.1"/>
    <property type="molecule type" value="Genomic_DNA"/>
</dbReference>
<sequence length="420" mass="46425">MTSSIPSAERAGDGPSQGAPGHDPTPEELIRRAQALRPRLRELQQQHEELGGYTQEIHDALVAAEFYRILQPRRFGGLEYGLELFLRIAVEISRGDPGVGWSFVLGAGHTYHVCSFFGERAQRELFGEGTLIAPSRTIPMGKATQVEGGYRLSGTWDYCSGSMWGTYALVVAPTIGPDGSSGGLRFFAVPRRDFTVLDDWGGGQTMGLQASSSNSVKVEDAFVPEHLSVHYDFRDHVLGESGPEGFQVNQNPLYVGRSLLFFNAEGAAVMVGAALAALDEYEDLMRQRNSSFPPRLPRTETHEYHGWYGEIRSLTDAAEALLFAGARQYMELAMRWMETGEDFSLEHDLRLRGIVQQGVQMANRAVDLAFTTAGTSAAKRGSALQKYYRDVGMFRTHILAQWDVTNAAASRYHFGQPLTF</sequence>
<dbReference type="Pfam" id="PF08028">
    <property type="entry name" value="Acyl-CoA_dh_2"/>
    <property type="match status" value="1"/>
</dbReference>
<evidence type="ECO:0000313" key="5">
    <source>
        <dbReference type="Proteomes" id="UP001500752"/>
    </source>
</evidence>